<keyword evidence="7" id="KW-1185">Reference proteome</keyword>
<proteinExistence type="predicted"/>
<dbReference type="PANTHER" id="PTHR30249:SF0">
    <property type="entry name" value="PLASTIDAL GLYCOLATE_GLYCERATE TRANSLOCATOR 1, CHLOROPLASTIC"/>
    <property type="match status" value="1"/>
</dbReference>
<evidence type="ECO:0000256" key="3">
    <source>
        <dbReference type="ARBA" id="ARBA00022989"/>
    </source>
</evidence>
<keyword evidence="2 5" id="KW-0812">Transmembrane</keyword>
<protein>
    <submittedName>
        <fullName evidence="6">Antiholin</fullName>
    </submittedName>
</protein>
<evidence type="ECO:0000256" key="1">
    <source>
        <dbReference type="ARBA" id="ARBA00004141"/>
    </source>
</evidence>
<name>A0ABR4XQB1_9LACO</name>
<feature type="transmembrane region" description="Helical" evidence="5">
    <location>
        <begin position="114"/>
        <end position="136"/>
    </location>
</feature>
<dbReference type="EMBL" id="AXCV01000259">
    <property type="protein sequence ID" value="KGO31662.1"/>
    <property type="molecule type" value="Genomic_DNA"/>
</dbReference>
<evidence type="ECO:0000256" key="4">
    <source>
        <dbReference type="ARBA" id="ARBA00023136"/>
    </source>
</evidence>
<keyword evidence="3 5" id="KW-1133">Transmembrane helix</keyword>
<feature type="transmembrane region" description="Helical" evidence="5">
    <location>
        <begin position="16"/>
        <end position="35"/>
    </location>
</feature>
<feature type="transmembrane region" description="Helical" evidence="5">
    <location>
        <begin position="88"/>
        <end position="105"/>
    </location>
</feature>
<evidence type="ECO:0000313" key="6">
    <source>
        <dbReference type="EMBL" id="KGO31662.1"/>
    </source>
</evidence>
<dbReference type="InterPro" id="IPR007300">
    <property type="entry name" value="CidB/LrgB"/>
</dbReference>
<evidence type="ECO:0000256" key="2">
    <source>
        <dbReference type="ARBA" id="ARBA00022692"/>
    </source>
</evidence>
<reference evidence="6 7" key="1">
    <citation type="journal article" date="2014" name="Antonie Van Leeuwenhoek">
        <title>Oenococcus alcoholitolerans sp. nov., a lactic acid bacteria isolated from cachaca and ethanol fermentation processes.</title>
        <authorList>
            <person name="Badotti F."/>
            <person name="Moreira A.P."/>
            <person name="Tonon L.A."/>
            <person name="de Lucena B.T."/>
            <person name="Gomes Fde C."/>
            <person name="Kruger R."/>
            <person name="Thompson C.C."/>
            <person name="de Morais M.A.Jr."/>
            <person name="Rosa C.A."/>
            <person name="Thompson F.L."/>
        </authorList>
    </citation>
    <scope>NUCLEOTIDE SEQUENCE [LARGE SCALE GENOMIC DNA]</scope>
    <source>
        <strain evidence="6 7">UFRJ-M7.2.18</strain>
    </source>
</reference>
<dbReference type="PANTHER" id="PTHR30249">
    <property type="entry name" value="PUTATIVE SEROTONIN TRANSPORTER"/>
    <property type="match status" value="1"/>
</dbReference>
<comment type="subcellular location">
    <subcellularLocation>
        <location evidence="1">Membrane</location>
        <topology evidence="1">Multi-pass membrane protein</topology>
    </subcellularLocation>
</comment>
<feature type="transmembrane region" description="Helical" evidence="5">
    <location>
        <begin position="232"/>
        <end position="254"/>
    </location>
</feature>
<feature type="transmembrane region" description="Helical" evidence="5">
    <location>
        <begin position="47"/>
        <end position="68"/>
    </location>
</feature>
<comment type="caution">
    <text evidence="6">The sequence shown here is derived from an EMBL/GenBank/DDBJ whole genome shotgun (WGS) entry which is preliminary data.</text>
</comment>
<dbReference type="Pfam" id="PF04172">
    <property type="entry name" value="LrgB"/>
    <property type="match status" value="1"/>
</dbReference>
<gene>
    <name evidence="6" type="ORF">Q757_05820</name>
</gene>
<dbReference type="Proteomes" id="UP000030023">
    <property type="component" value="Unassembled WGS sequence"/>
</dbReference>
<organism evidence="6 7">
    <name type="scientific">Oenococcus alcoholitolerans</name>
    <dbReference type="NCBI Taxonomy" id="931074"/>
    <lineage>
        <taxon>Bacteria</taxon>
        <taxon>Bacillati</taxon>
        <taxon>Bacillota</taxon>
        <taxon>Bacilli</taxon>
        <taxon>Lactobacillales</taxon>
        <taxon>Lactobacillaceae</taxon>
        <taxon>Oenococcus</taxon>
    </lineage>
</organism>
<feature type="transmembrane region" description="Helical" evidence="5">
    <location>
        <begin position="172"/>
        <end position="193"/>
    </location>
</feature>
<dbReference type="NCBIfam" id="NF003291">
    <property type="entry name" value="PRK04288.1"/>
    <property type="match status" value="1"/>
</dbReference>
<keyword evidence="4 5" id="KW-0472">Membrane</keyword>
<accession>A0ABR4XQB1</accession>
<evidence type="ECO:0000313" key="7">
    <source>
        <dbReference type="Proteomes" id="UP000030023"/>
    </source>
</evidence>
<sequence length="255" mass="27470">MSISLFSLALMPKAPLAYFATPFFGIFISIALYLLGQWLFKISHKFFLFQPLFVAMVLGVVVLAILAKMFNMTTARFYTMAYQPGGNIIFWFLNPATIAFAVPLYKRNDIVKKFWLEILLSLVIGLFVSMFVILWVSRLFGLDRAGIASMLPQEATTAIALPLSTAIGGNSAITAMACILNAVIIFALGDILVKTFRLNSDPIGTGLGLGTAGHTIGSAYALELGSAQGSMAAIAVVIIGIVADLVVPIFSNIFL</sequence>
<evidence type="ECO:0000256" key="5">
    <source>
        <dbReference type="SAM" id="Phobius"/>
    </source>
</evidence>